<protein>
    <submittedName>
        <fullName evidence="2">Uncharacterized protein</fullName>
    </submittedName>
</protein>
<dbReference type="Proteomes" id="UP001605036">
    <property type="component" value="Unassembled WGS sequence"/>
</dbReference>
<gene>
    <name evidence="2" type="ORF">R1flu_028692</name>
</gene>
<organism evidence="2 3">
    <name type="scientific">Riccia fluitans</name>
    <dbReference type="NCBI Taxonomy" id="41844"/>
    <lineage>
        <taxon>Eukaryota</taxon>
        <taxon>Viridiplantae</taxon>
        <taxon>Streptophyta</taxon>
        <taxon>Embryophyta</taxon>
        <taxon>Marchantiophyta</taxon>
        <taxon>Marchantiopsida</taxon>
        <taxon>Marchantiidae</taxon>
        <taxon>Marchantiales</taxon>
        <taxon>Ricciaceae</taxon>
        <taxon>Riccia</taxon>
    </lineage>
</organism>
<dbReference type="PANTHER" id="PTHR33492:SF19">
    <property type="entry name" value="MYB-LIKE DOMAIN-CONTAINING PROTEIN"/>
    <property type="match status" value="1"/>
</dbReference>
<comment type="caution">
    <text evidence="2">The sequence shown here is derived from an EMBL/GenBank/DDBJ whole genome shotgun (WGS) entry which is preliminary data.</text>
</comment>
<proteinExistence type="predicted"/>
<evidence type="ECO:0000256" key="1">
    <source>
        <dbReference type="SAM" id="MobiDB-lite"/>
    </source>
</evidence>
<dbReference type="EMBL" id="JBHFFA010000008">
    <property type="protein sequence ID" value="KAL2610119.1"/>
    <property type="molecule type" value="Genomic_DNA"/>
</dbReference>
<dbReference type="AlphaFoldDB" id="A0ABD1XME5"/>
<sequence length="355" mass="38647">MRPMPAYVFPAGPVSATAGSRNLTLMFGSSAPMTSVPQSFLSSLPGNSFPSPPAPQIFPAPGNPIAPPSAPQTFVVPSLVSVPAAATSPSTDSARAEFVDVEGGGEATLDGNGGWSGRDVIVTVETKLKKVQARLAACGCNAKTSQIRWKWDSLLMKYKSVKAYMKRTGVAPFATLTKADRKAEKLPLDYNTSWFDMIESWYSTNPHVDPPCLTDSSNPFSGLETTQNQEEETDITERDEPGPSTRCTNSGQKRKTASKSTQVILDCIGKFSGTLLEVESRREDRENRRMQILDEVESKRIALDERRVAVEERRIEIEDKRISEESQRAKELVGALTSVATAITNLCALKAQQNS</sequence>
<evidence type="ECO:0000313" key="2">
    <source>
        <dbReference type="EMBL" id="KAL2610119.1"/>
    </source>
</evidence>
<dbReference type="PANTHER" id="PTHR33492">
    <property type="entry name" value="OSJNBA0043A12.37 PROTEIN-RELATED"/>
    <property type="match status" value="1"/>
</dbReference>
<reference evidence="2 3" key="1">
    <citation type="submission" date="2024-09" db="EMBL/GenBank/DDBJ databases">
        <title>Chromosome-scale assembly of Riccia fluitans.</title>
        <authorList>
            <person name="Paukszto L."/>
            <person name="Sawicki J."/>
            <person name="Karawczyk K."/>
            <person name="Piernik-Szablinska J."/>
            <person name="Szczecinska M."/>
            <person name="Mazdziarz M."/>
        </authorList>
    </citation>
    <scope>NUCLEOTIDE SEQUENCE [LARGE SCALE GENOMIC DNA]</scope>
    <source>
        <strain evidence="2">Rf_01</strain>
        <tissue evidence="2">Aerial parts of the thallus</tissue>
    </source>
</reference>
<accession>A0ABD1XME5</accession>
<feature type="region of interest" description="Disordered" evidence="1">
    <location>
        <begin position="209"/>
        <end position="255"/>
    </location>
</feature>
<keyword evidence="3" id="KW-1185">Reference proteome</keyword>
<name>A0ABD1XME5_9MARC</name>
<feature type="compositionally biased region" description="Polar residues" evidence="1">
    <location>
        <begin position="214"/>
        <end position="228"/>
    </location>
</feature>
<evidence type="ECO:0000313" key="3">
    <source>
        <dbReference type="Proteomes" id="UP001605036"/>
    </source>
</evidence>